<evidence type="ECO:0000259" key="2">
    <source>
        <dbReference type="Pfam" id="PF12867"/>
    </source>
</evidence>
<dbReference type="InterPro" id="IPR024775">
    <property type="entry name" value="DinB-like"/>
</dbReference>
<dbReference type="SUPFAM" id="SSF109854">
    <property type="entry name" value="DinB/YfiT-like putative metalloenzymes"/>
    <property type="match status" value="1"/>
</dbReference>
<protein>
    <submittedName>
        <fullName evidence="3">DinB family protein</fullName>
    </submittedName>
</protein>
<evidence type="ECO:0000313" key="4">
    <source>
        <dbReference type="Proteomes" id="UP000515312"/>
    </source>
</evidence>
<keyword evidence="4" id="KW-1185">Reference proteome</keyword>
<dbReference type="AlphaFoldDB" id="A0A7G8BPK1"/>
<evidence type="ECO:0000313" key="3">
    <source>
        <dbReference type="EMBL" id="QNI34471.1"/>
    </source>
</evidence>
<reference evidence="3 4" key="1">
    <citation type="submission" date="2020-08" db="EMBL/GenBank/DDBJ databases">
        <title>Edaphobacter telluris sp. nov. and Acidobacterium dinghuensis sp. nov., two acidobacteria isolated from forest soil.</title>
        <authorList>
            <person name="Fu J."/>
            <person name="Qiu L."/>
        </authorList>
    </citation>
    <scope>NUCLEOTIDE SEQUENCE [LARGE SCALE GENOMIC DNA]</scope>
    <source>
        <strain evidence="3">4Y35</strain>
    </source>
</reference>
<evidence type="ECO:0000256" key="1">
    <source>
        <dbReference type="SAM" id="SignalP"/>
    </source>
</evidence>
<dbReference type="KEGG" id="adin:H7849_11600"/>
<keyword evidence="1" id="KW-0732">Signal</keyword>
<dbReference type="RefSeq" id="WP_186746677.1">
    <property type="nucleotide sequence ID" value="NZ_CP060394.1"/>
</dbReference>
<dbReference type="Gene3D" id="1.20.120.450">
    <property type="entry name" value="dinb family like domain"/>
    <property type="match status" value="1"/>
</dbReference>
<feature type="signal peptide" evidence="1">
    <location>
        <begin position="1"/>
        <end position="22"/>
    </location>
</feature>
<feature type="chain" id="PRO_5028847424" evidence="1">
    <location>
        <begin position="23"/>
        <end position="213"/>
    </location>
</feature>
<proteinExistence type="predicted"/>
<dbReference type="InterPro" id="IPR034660">
    <property type="entry name" value="DinB/YfiT-like"/>
</dbReference>
<dbReference type="Pfam" id="PF12867">
    <property type="entry name" value="DinB_2"/>
    <property type="match status" value="1"/>
</dbReference>
<sequence length="213" mass="22741">MKQKHCILLLLLLLVYGTIAMAQTGKPKGTVLKSAVDVRQQDSENNAPVLDAQREKAALLIFLNSVQTQIVSAADAMPAVKYSFAPAEGEFKGVRTFGQQVKHLATTNHILAAAALGEEPPADAGDEQGPENIRTKSEILDYLNASFAHLGKAIDAIGDSSTMVKSSPISPLPGSKTTRLALTVEALIHAFDHYGQMVEYLRLNGVVPPASKP</sequence>
<dbReference type="Proteomes" id="UP000515312">
    <property type="component" value="Chromosome"/>
</dbReference>
<gene>
    <name evidence="3" type="ORF">H7849_11600</name>
</gene>
<dbReference type="EMBL" id="CP060394">
    <property type="protein sequence ID" value="QNI34471.1"/>
    <property type="molecule type" value="Genomic_DNA"/>
</dbReference>
<feature type="domain" description="DinB-like" evidence="2">
    <location>
        <begin position="67"/>
        <end position="197"/>
    </location>
</feature>
<accession>A0A7G8BPK1</accession>
<organism evidence="3 4">
    <name type="scientific">Alloacidobacterium dinghuense</name>
    <dbReference type="NCBI Taxonomy" id="2763107"/>
    <lineage>
        <taxon>Bacteria</taxon>
        <taxon>Pseudomonadati</taxon>
        <taxon>Acidobacteriota</taxon>
        <taxon>Terriglobia</taxon>
        <taxon>Terriglobales</taxon>
        <taxon>Acidobacteriaceae</taxon>
        <taxon>Alloacidobacterium</taxon>
    </lineage>
</organism>
<name>A0A7G8BPK1_9BACT</name>